<protein>
    <submittedName>
        <fullName evidence="4">Acyltransferase</fullName>
    </submittedName>
</protein>
<keyword evidence="1" id="KW-0472">Membrane</keyword>
<name>A0A3E1K5M2_9GAMM</name>
<dbReference type="InterPro" id="IPR050879">
    <property type="entry name" value="Acyltransferase_3"/>
</dbReference>
<keyword evidence="4" id="KW-0012">Acyltransferase</keyword>
<dbReference type="PANTHER" id="PTHR23028:SF53">
    <property type="entry name" value="ACYL_TRANSF_3 DOMAIN-CONTAINING PROTEIN"/>
    <property type="match status" value="1"/>
</dbReference>
<accession>A0A3E1K5M2</accession>
<gene>
    <name evidence="4" type="ORF">DZC52_13630</name>
</gene>
<feature type="transmembrane region" description="Helical" evidence="1">
    <location>
        <begin position="188"/>
        <end position="209"/>
    </location>
</feature>
<dbReference type="OrthoDB" id="9767863at2"/>
<evidence type="ECO:0000259" key="2">
    <source>
        <dbReference type="Pfam" id="PF01757"/>
    </source>
</evidence>
<feature type="transmembrane region" description="Helical" evidence="1">
    <location>
        <begin position="135"/>
        <end position="155"/>
    </location>
</feature>
<keyword evidence="1" id="KW-0812">Transmembrane</keyword>
<evidence type="ECO:0000259" key="3">
    <source>
        <dbReference type="Pfam" id="PF19040"/>
    </source>
</evidence>
<feature type="domain" description="Acyltransferase 3" evidence="2">
    <location>
        <begin position="5"/>
        <end position="326"/>
    </location>
</feature>
<keyword evidence="1" id="KW-1133">Transmembrane helix</keyword>
<dbReference type="Pfam" id="PF19040">
    <property type="entry name" value="SGNH"/>
    <property type="match status" value="1"/>
</dbReference>
<evidence type="ECO:0000256" key="1">
    <source>
        <dbReference type="SAM" id="Phobius"/>
    </source>
</evidence>
<dbReference type="GO" id="GO:0016020">
    <property type="term" value="C:membrane"/>
    <property type="evidence" value="ECO:0007669"/>
    <property type="project" value="TreeGrafter"/>
</dbReference>
<feature type="transmembrane region" description="Helical" evidence="1">
    <location>
        <begin position="243"/>
        <end position="262"/>
    </location>
</feature>
<feature type="domain" description="SGNH" evidence="3">
    <location>
        <begin position="418"/>
        <end position="633"/>
    </location>
</feature>
<dbReference type="Proteomes" id="UP000260351">
    <property type="component" value="Unassembled WGS sequence"/>
</dbReference>
<reference evidence="4 5" key="1">
    <citation type="submission" date="2018-08" db="EMBL/GenBank/DDBJ databases">
        <title>Wenzhouxiangella salilacus sp. nov., a novel bacterium isolated from a saline lake in Xinjiang Province, China.</title>
        <authorList>
            <person name="Han S."/>
        </authorList>
    </citation>
    <scope>NUCLEOTIDE SEQUENCE [LARGE SCALE GENOMIC DNA]</scope>
    <source>
        <strain evidence="4 5">XDB06</strain>
    </source>
</reference>
<dbReference type="GO" id="GO:0016747">
    <property type="term" value="F:acyltransferase activity, transferring groups other than amino-acyl groups"/>
    <property type="evidence" value="ECO:0007669"/>
    <property type="project" value="InterPro"/>
</dbReference>
<dbReference type="Pfam" id="PF01757">
    <property type="entry name" value="Acyl_transf_3"/>
    <property type="match status" value="1"/>
</dbReference>
<dbReference type="InterPro" id="IPR043968">
    <property type="entry name" value="SGNH"/>
</dbReference>
<feature type="transmembrane region" description="Helical" evidence="1">
    <location>
        <begin position="274"/>
        <end position="290"/>
    </location>
</feature>
<feature type="transmembrane region" description="Helical" evidence="1">
    <location>
        <begin position="162"/>
        <end position="182"/>
    </location>
</feature>
<keyword evidence="5" id="KW-1185">Reference proteome</keyword>
<proteinExistence type="predicted"/>
<feature type="transmembrane region" description="Helical" evidence="1">
    <location>
        <begin position="221"/>
        <end position="237"/>
    </location>
</feature>
<dbReference type="EMBL" id="QUZK01000048">
    <property type="protein sequence ID" value="RFF29337.1"/>
    <property type="molecule type" value="Genomic_DNA"/>
</dbReference>
<dbReference type="GO" id="GO:0009103">
    <property type="term" value="P:lipopolysaccharide biosynthetic process"/>
    <property type="evidence" value="ECO:0007669"/>
    <property type="project" value="TreeGrafter"/>
</dbReference>
<sequence>MKYRAEVDGLRAVAVLPVILFHAGLPPFSGGYVGVDVFFVISGYLITTIITREMSQGRFSLVHFYERRARRILPALFLVMACCLPLAWLLLYPSQMEAFGQNVTATALFSSNLLLWLKSGYFATASEMNPLLHTWSLAVEEQYYILFPLLLMLVWRFGTRSLLACLAVLFFLSLGASGWAAAHAPMAGFYLIPFRGWELLLGSFCAFLAPRMTARPGFDDLFGFSGLLLILGAVFAFDAETPFPGVHALVPTAGTAMVILFAREGSLVQRLLSRRMLVGIGLISYSAYLWHQPAFAFYRHHHLGEASTTVLLLLAVCSLLAAWVSWRFVERPFRDRARFSRRFIFGASAVLIAAFSGVGFYAHINNGVMPRDYDMPELRQFRPDNRALQEESWQPLRARSGDPNYNVEGNPFDRHPWFDPSDNRVPVLVVGNSHSKDIYNILSFSEDFKARFQLARFGAQLTDLDDPSHELYASENYRHARVVIIASRYKRDDVAALDEVLGVIQADDKQVLIVNNIFEFEEYGDRTMADVMLLEAYHDPGIELRNVDMVRRVNQAHFDSYRAGEGRRPGLEQINRSLQAVAEAHALPYLDRMDYVCARAEELCHAIDKQYRKHFYDYGHHTLQGARFFAGRVDRIGWIEELEALVPDS</sequence>
<dbReference type="RefSeq" id="WP_116651703.1">
    <property type="nucleotide sequence ID" value="NZ_QUZK01000048.1"/>
</dbReference>
<dbReference type="AlphaFoldDB" id="A0A3E1K5M2"/>
<keyword evidence="4" id="KW-0808">Transferase</keyword>
<organism evidence="4 5">
    <name type="scientific">Wenzhouxiangella sediminis</name>
    <dbReference type="NCBI Taxonomy" id="1792836"/>
    <lineage>
        <taxon>Bacteria</taxon>
        <taxon>Pseudomonadati</taxon>
        <taxon>Pseudomonadota</taxon>
        <taxon>Gammaproteobacteria</taxon>
        <taxon>Chromatiales</taxon>
        <taxon>Wenzhouxiangellaceae</taxon>
        <taxon>Wenzhouxiangella</taxon>
    </lineage>
</organism>
<feature type="transmembrane region" description="Helical" evidence="1">
    <location>
        <begin position="31"/>
        <end position="51"/>
    </location>
</feature>
<evidence type="ECO:0000313" key="5">
    <source>
        <dbReference type="Proteomes" id="UP000260351"/>
    </source>
</evidence>
<feature type="transmembrane region" description="Helical" evidence="1">
    <location>
        <begin position="341"/>
        <end position="362"/>
    </location>
</feature>
<feature type="transmembrane region" description="Helical" evidence="1">
    <location>
        <begin position="7"/>
        <end position="25"/>
    </location>
</feature>
<feature type="transmembrane region" description="Helical" evidence="1">
    <location>
        <begin position="72"/>
        <end position="91"/>
    </location>
</feature>
<dbReference type="InterPro" id="IPR002656">
    <property type="entry name" value="Acyl_transf_3_dom"/>
</dbReference>
<feature type="transmembrane region" description="Helical" evidence="1">
    <location>
        <begin position="310"/>
        <end position="329"/>
    </location>
</feature>
<dbReference type="PANTHER" id="PTHR23028">
    <property type="entry name" value="ACETYLTRANSFERASE"/>
    <property type="match status" value="1"/>
</dbReference>
<evidence type="ECO:0000313" key="4">
    <source>
        <dbReference type="EMBL" id="RFF29337.1"/>
    </source>
</evidence>
<comment type="caution">
    <text evidence="4">The sequence shown here is derived from an EMBL/GenBank/DDBJ whole genome shotgun (WGS) entry which is preliminary data.</text>
</comment>